<evidence type="ECO:0000256" key="2">
    <source>
        <dbReference type="ARBA" id="ARBA00022452"/>
    </source>
</evidence>
<dbReference type="SUPFAM" id="SSF56954">
    <property type="entry name" value="Outer membrane efflux proteins (OEP)"/>
    <property type="match status" value="1"/>
</dbReference>
<dbReference type="InterPro" id="IPR051906">
    <property type="entry name" value="TolC-like"/>
</dbReference>
<reference evidence="8" key="1">
    <citation type="submission" date="2015-03" db="EMBL/GenBank/DDBJ databases">
        <title>Draft genome sequence of a novel methanotroph (Sn10-6) isolated from flooded ricefield rhizosphere in India.</title>
        <authorList>
            <person name="Pandit P.S."/>
            <person name="Pore S.D."/>
            <person name="Arora P."/>
            <person name="Kapse N.G."/>
            <person name="Dhakephalkar P.K."/>
            <person name="Rahalkar M.C."/>
        </authorList>
    </citation>
    <scope>NUCLEOTIDE SEQUENCE [LARGE SCALE GENOMIC DNA]</scope>
    <source>
        <strain evidence="8">Sn10-6</strain>
    </source>
</reference>
<evidence type="ECO:0000256" key="3">
    <source>
        <dbReference type="ARBA" id="ARBA00022692"/>
    </source>
</evidence>
<evidence type="ECO:0000313" key="7">
    <source>
        <dbReference type="EMBL" id="KJV07042.1"/>
    </source>
</evidence>
<comment type="subcellular location">
    <subcellularLocation>
        <location evidence="1">Cell outer membrane</location>
    </subcellularLocation>
</comment>
<protein>
    <submittedName>
        <fullName evidence="7">Type I secretion protein TolC</fullName>
    </submittedName>
</protein>
<keyword evidence="6" id="KW-0732">Signal</keyword>
<dbReference type="Proteomes" id="UP000033684">
    <property type="component" value="Unassembled WGS sequence"/>
</dbReference>
<keyword evidence="8" id="KW-1185">Reference proteome</keyword>
<evidence type="ECO:0000256" key="1">
    <source>
        <dbReference type="ARBA" id="ARBA00004442"/>
    </source>
</evidence>
<keyword evidence="5" id="KW-0998">Cell outer membrane</keyword>
<reference evidence="7 8" key="2">
    <citation type="journal article" date="2016" name="Microb. Ecol.">
        <title>Genome Characteristics of a Novel Type I Methanotroph (Sn10-6) Isolated from a Flooded Indian Rice Field.</title>
        <authorList>
            <person name="Rahalkar M.C."/>
            <person name="Pandit P.S."/>
            <person name="Dhakephalkar P.K."/>
            <person name="Pore S."/>
            <person name="Arora P."/>
            <person name="Kapse N."/>
        </authorList>
    </citation>
    <scope>NUCLEOTIDE SEQUENCE [LARGE SCALE GENOMIC DNA]</scope>
    <source>
        <strain evidence="7 8">Sn10-6</strain>
    </source>
</reference>
<evidence type="ECO:0000256" key="5">
    <source>
        <dbReference type="ARBA" id="ARBA00023237"/>
    </source>
</evidence>
<keyword evidence="2" id="KW-1134">Transmembrane beta strand</keyword>
<evidence type="ECO:0000256" key="4">
    <source>
        <dbReference type="ARBA" id="ARBA00023136"/>
    </source>
</evidence>
<evidence type="ECO:0000313" key="8">
    <source>
        <dbReference type="Proteomes" id="UP000033684"/>
    </source>
</evidence>
<dbReference type="GO" id="GO:0015562">
    <property type="term" value="F:efflux transmembrane transporter activity"/>
    <property type="evidence" value="ECO:0007669"/>
    <property type="project" value="InterPro"/>
</dbReference>
<keyword evidence="4" id="KW-0472">Membrane</keyword>
<keyword evidence="3" id="KW-0812">Transmembrane</keyword>
<feature type="chain" id="PRO_5002462400" evidence="6">
    <location>
        <begin position="20"/>
        <end position="463"/>
    </location>
</feature>
<dbReference type="GO" id="GO:1990281">
    <property type="term" value="C:efflux pump complex"/>
    <property type="evidence" value="ECO:0007669"/>
    <property type="project" value="TreeGrafter"/>
</dbReference>
<organism evidence="7 8">
    <name type="scientific">Methylocucumis oryzae</name>
    <dbReference type="NCBI Taxonomy" id="1632867"/>
    <lineage>
        <taxon>Bacteria</taxon>
        <taxon>Pseudomonadati</taxon>
        <taxon>Pseudomonadota</taxon>
        <taxon>Gammaproteobacteria</taxon>
        <taxon>Methylococcales</taxon>
        <taxon>Methylococcaceae</taxon>
        <taxon>Methylocucumis</taxon>
    </lineage>
</organism>
<feature type="signal peptide" evidence="6">
    <location>
        <begin position="1"/>
        <end position="19"/>
    </location>
</feature>
<dbReference type="Gene3D" id="1.20.1600.10">
    <property type="entry name" value="Outer membrane efflux proteins (OEP)"/>
    <property type="match status" value="1"/>
</dbReference>
<accession>A0A0F3IK33</accession>
<dbReference type="AlphaFoldDB" id="A0A0F3IK33"/>
<name>A0A0F3IK33_9GAMM</name>
<dbReference type="OrthoDB" id="581172at2"/>
<comment type="caution">
    <text evidence="7">The sequence shown here is derived from an EMBL/GenBank/DDBJ whole genome shotgun (WGS) entry which is preliminary data.</text>
</comment>
<dbReference type="GO" id="GO:0015288">
    <property type="term" value="F:porin activity"/>
    <property type="evidence" value="ECO:0007669"/>
    <property type="project" value="TreeGrafter"/>
</dbReference>
<dbReference type="EMBL" id="LAJX01000066">
    <property type="protein sequence ID" value="KJV07042.1"/>
    <property type="molecule type" value="Genomic_DNA"/>
</dbReference>
<sequence>MSKIRILFFILSYSSTLYATPLTLTEVVNSALQAFPGLLATQQRKDIATGELQTAQGGFDTQVKLRSNFSVTGLYENQNFDASFEQPTALGGTTFFGGWRRGSGDYPVYEGKSLTATDGEVRVGVSIPLWRNREIDRRRASLQQAELSQLIANHDYDQALLEVRRIATHRYWDWILAGQRLKFAERLLSIAEQRDQGIRERVAAGDLPEFEALDNQRAIIERRERKVAAQRLLEQSAIQLSLYLRDDKGQPCLPEVDQLPQDLPRPAQADEIAFEQAVAQALSARPELRRLEIQQKHTQTELAFQQNQRAPGVDLVIQGAQDLGQNPNKDKLNRDEWYVGLAIDIPLQRRVATGRSEVAAANVQRLKWERQLAEDRVAAEVKDVLSAMNAAKQRIQLSQQQQQAAEKLEQGEHDRFELGDSTLLFVNLRELAHGDAMVMVAEATTTLFKAHADYQAILANALE</sequence>
<evidence type="ECO:0000256" key="6">
    <source>
        <dbReference type="SAM" id="SignalP"/>
    </source>
</evidence>
<gene>
    <name evidence="7" type="ORF">VZ94_07360</name>
</gene>
<dbReference type="PANTHER" id="PTHR30026:SF21">
    <property type="entry name" value="SLR1270 PROTEIN"/>
    <property type="match status" value="1"/>
</dbReference>
<dbReference type="GO" id="GO:0009279">
    <property type="term" value="C:cell outer membrane"/>
    <property type="evidence" value="ECO:0007669"/>
    <property type="project" value="UniProtKB-SubCell"/>
</dbReference>
<dbReference type="RefSeq" id="WP_045778747.1">
    <property type="nucleotide sequence ID" value="NZ_LAJX01000066.1"/>
</dbReference>
<dbReference type="PANTHER" id="PTHR30026">
    <property type="entry name" value="OUTER MEMBRANE PROTEIN TOLC"/>
    <property type="match status" value="1"/>
</dbReference>
<proteinExistence type="predicted"/>